<dbReference type="InterPro" id="IPR003675">
    <property type="entry name" value="Rce1/LyrA-like_dom"/>
</dbReference>
<feature type="transmembrane region" description="Helical" evidence="1">
    <location>
        <begin position="50"/>
        <end position="72"/>
    </location>
</feature>
<feature type="transmembrane region" description="Helical" evidence="1">
    <location>
        <begin position="25"/>
        <end position="43"/>
    </location>
</feature>
<feature type="transmembrane region" description="Helical" evidence="1">
    <location>
        <begin position="192"/>
        <end position="210"/>
    </location>
</feature>
<evidence type="ECO:0000256" key="1">
    <source>
        <dbReference type="SAM" id="Phobius"/>
    </source>
</evidence>
<dbReference type="GO" id="GO:0004175">
    <property type="term" value="F:endopeptidase activity"/>
    <property type="evidence" value="ECO:0007669"/>
    <property type="project" value="UniProtKB-ARBA"/>
</dbReference>
<evidence type="ECO:0000313" key="4">
    <source>
        <dbReference type="Proteomes" id="UP000028631"/>
    </source>
</evidence>
<dbReference type="Proteomes" id="UP000028631">
    <property type="component" value="Unassembled WGS sequence"/>
</dbReference>
<sequence length="263" mass="28643">MPAIRWISLILLSLGYDLALSHGELTLPATVTFGLLMMAGVCVTQFKQPVVVWFGHGLFIALAIALASHWLPGFYSERVIAAQRFSEHAAPFSMYLNLDKPLIGLWILLACPWALKAVRAGQVVKTSLLTLTGTGLLCISAAVMLGIIGWAPKWPEQSMLWLLNNLLLVTLTEELLFRAYLQGGLQHLLRRFQYGGALALALAAAVFGLVHLGGGWQWALLAGVAGIGYGLAWRYGGLPAAVATHFGVNLLHFSLFTYPMFDR</sequence>
<dbReference type="Pfam" id="PF02517">
    <property type="entry name" value="Rce1-like"/>
    <property type="match status" value="1"/>
</dbReference>
<name>A0A085VJR0_PSESX</name>
<dbReference type="EMBL" id="JPQU01000033">
    <property type="protein sequence ID" value="KFE55673.1"/>
    <property type="molecule type" value="Genomic_DNA"/>
</dbReference>
<feature type="transmembrane region" description="Helical" evidence="1">
    <location>
        <begin position="127"/>
        <end position="152"/>
    </location>
</feature>
<keyword evidence="1" id="KW-1133">Transmembrane helix</keyword>
<dbReference type="GO" id="GO:0080120">
    <property type="term" value="P:CAAX-box protein maturation"/>
    <property type="evidence" value="ECO:0007669"/>
    <property type="project" value="UniProtKB-ARBA"/>
</dbReference>
<feature type="domain" description="CAAX prenyl protease 2/Lysostaphin resistance protein A-like" evidence="2">
    <location>
        <begin position="157"/>
        <end position="251"/>
    </location>
</feature>
<dbReference type="PATRIC" id="fig|317.175.peg.2384"/>
<dbReference type="OrthoDB" id="5322702at2"/>
<keyword evidence="3" id="KW-0378">Hydrolase</keyword>
<comment type="caution">
    <text evidence="3">The sequence shown here is derived from an EMBL/GenBank/DDBJ whole genome shotgun (WGS) entry which is preliminary data.</text>
</comment>
<keyword evidence="1" id="KW-0812">Transmembrane</keyword>
<feature type="transmembrane region" description="Helical" evidence="1">
    <location>
        <begin position="92"/>
        <end position="115"/>
    </location>
</feature>
<reference evidence="3 4" key="1">
    <citation type="submission" date="2014-07" db="EMBL/GenBank/DDBJ databases">
        <title>Draft Genome Sequences of Environmental Pseudomonas syringae strains.</title>
        <authorList>
            <person name="Baltrus D.A."/>
            <person name="Berge O."/>
            <person name="Morris C."/>
        </authorList>
    </citation>
    <scope>NUCLEOTIDE SEQUENCE [LARGE SCALE GENOMIC DNA]</scope>
    <source>
        <strain evidence="3 4">GAW0119</strain>
    </source>
</reference>
<organism evidence="3 4">
    <name type="scientific">Pseudomonas syringae</name>
    <dbReference type="NCBI Taxonomy" id="317"/>
    <lineage>
        <taxon>Bacteria</taxon>
        <taxon>Pseudomonadati</taxon>
        <taxon>Pseudomonadota</taxon>
        <taxon>Gammaproteobacteria</taxon>
        <taxon>Pseudomonadales</taxon>
        <taxon>Pseudomonadaceae</taxon>
        <taxon>Pseudomonas</taxon>
    </lineage>
</organism>
<feature type="transmembrane region" description="Helical" evidence="1">
    <location>
        <begin position="240"/>
        <end position="261"/>
    </location>
</feature>
<keyword evidence="1" id="KW-0472">Membrane</keyword>
<gene>
    <name evidence="3" type="ORF">IV01_11465</name>
</gene>
<dbReference type="AlphaFoldDB" id="A0A085VJR0"/>
<evidence type="ECO:0000259" key="2">
    <source>
        <dbReference type="Pfam" id="PF02517"/>
    </source>
</evidence>
<dbReference type="RefSeq" id="WP_032628347.1">
    <property type="nucleotide sequence ID" value="NZ_JPQU01000033.1"/>
</dbReference>
<evidence type="ECO:0000313" key="3">
    <source>
        <dbReference type="EMBL" id="KFE55673.1"/>
    </source>
</evidence>
<accession>A0A085VJR0</accession>
<keyword evidence="4" id="KW-1185">Reference proteome</keyword>
<keyword evidence="3" id="KW-0645">Protease</keyword>
<proteinExistence type="predicted"/>
<protein>
    <submittedName>
        <fullName evidence="3">CAAX protease</fullName>
    </submittedName>
</protein>
<feature type="transmembrane region" description="Helical" evidence="1">
    <location>
        <begin position="158"/>
        <end position="180"/>
    </location>
</feature>
<dbReference type="GO" id="GO:0006508">
    <property type="term" value="P:proteolysis"/>
    <property type="evidence" value="ECO:0007669"/>
    <property type="project" value="UniProtKB-KW"/>
</dbReference>